<dbReference type="Pfam" id="PF12511">
    <property type="entry name" value="DUF3716"/>
    <property type="match status" value="1"/>
</dbReference>
<accession>A0A014N4B1</accession>
<dbReference type="InterPro" id="IPR022190">
    <property type="entry name" value="DUF3716"/>
</dbReference>
<feature type="compositionally biased region" description="Polar residues" evidence="1">
    <location>
        <begin position="199"/>
        <end position="211"/>
    </location>
</feature>
<dbReference type="Proteomes" id="UP000030151">
    <property type="component" value="Unassembled WGS sequence"/>
</dbReference>
<organism evidence="2 3">
    <name type="scientific">Metarhizium robertsii</name>
    <dbReference type="NCBI Taxonomy" id="568076"/>
    <lineage>
        <taxon>Eukaryota</taxon>
        <taxon>Fungi</taxon>
        <taxon>Dikarya</taxon>
        <taxon>Ascomycota</taxon>
        <taxon>Pezizomycotina</taxon>
        <taxon>Sordariomycetes</taxon>
        <taxon>Hypocreomycetidae</taxon>
        <taxon>Hypocreales</taxon>
        <taxon>Clavicipitaceae</taxon>
        <taxon>Metarhizium</taxon>
    </lineage>
</organism>
<feature type="compositionally biased region" description="Polar residues" evidence="1">
    <location>
        <begin position="438"/>
        <end position="458"/>
    </location>
</feature>
<gene>
    <name evidence="2" type="ORF">X797_012402</name>
</gene>
<name>A0A014N4B1_9HYPO</name>
<feature type="compositionally biased region" description="Polar residues" evidence="1">
    <location>
        <begin position="409"/>
        <end position="421"/>
    </location>
</feature>
<evidence type="ECO:0000256" key="1">
    <source>
        <dbReference type="SAM" id="MobiDB-lite"/>
    </source>
</evidence>
<dbReference type="AlphaFoldDB" id="A0A014N4B1"/>
<proteinExistence type="predicted"/>
<sequence>MVTSGASLTIQRLQQIKDHVFQAATKFSEIKSPEAAFEEVNALIQECFHLLREQRESDDEQTIQDKIVRYAGDRRILDIHRADAEKAYTCQIETILQSLCDELVLAMGSAVVKRSLQKLPAEKLKQYLPDNFLASNDAFATELETVPSPTDLDEPHAVGGVLDPLRNKKRCASVDTNQFPTKKRPINSSQEDVNEQERPVQQQNMTDSTTRCSREQCGEGANIRVDTNTNIRQQGSGVSITDSSSGFVAGVGSASDQPSRNTPLGASISPSAEYLVTADEDNHNITQHVVVVRVNDADDNCIGHIKQTGPWNNGRVDTMLQKTILRPVRIRRGRDFTENHLTAVSDRSDAKGVKIVSCMIQATGDVMNQRCQLCEKYQGVFEECIKVNDGLFRRCGNCEWNQRRCQGSSINAKPASCSPSSERSRRDRNPQHTKSKDLNTLGQPGGSSPAQSQPQNLAKGQMLPRAVEPMPKRPCEVSQLVSVAGASPILSSDTPHESWPASDKAQKMPRAESVHDETHSDGFSDTDSYTGAPVTENDWRILQVRTRFFTSAKSVTQYWSWVEEEKCFEHQVLKETRPVQWGVLRKPIDFDVRLKEISEVRYSAEALRVYLVMGKENATMSTQDKRQEGTDVMVNAWRNMKSEVALSDDDDDTS</sequence>
<dbReference type="HOGENOM" id="CLU_440097_0_0_1"/>
<feature type="region of interest" description="Disordered" evidence="1">
    <location>
        <begin position="173"/>
        <end position="216"/>
    </location>
</feature>
<feature type="compositionally biased region" description="Polar residues" evidence="1">
    <location>
        <begin position="174"/>
        <end position="191"/>
    </location>
</feature>
<comment type="caution">
    <text evidence="2">The sequence shown here is derived from an EMBL/GenBank/DDBJ whole genome shotgun (WGS) entry which is preliminary data.</text>
</comment>
<dbReference type="EMBL" id="JELW01000265">
    <property type="protein sequence ID" value="EXU94527.1"/>
    <property type="molecule type" value="Genomic_DNA"/>
</dbReference>
<dbReference type="eggNOG" id="ENOG502QTAC">
    <property type="taxonomic scope" value="Eukaryota"/>
</dbReference>
<evidence type="ECO:0000313" key="2">
    <source>
        <dbReference type="EMBL" id="EXU94527.1"/>
    </source>
</evidence>
<reference evidence="2 3" key="1">
    <citation type="submission" date="2014-02" db="EMBL/GenBank/DDBJ databases">
        <title>The genome sequence of the entomopathogenic fungus Metarhizium robertsii ARSEF 2575.</title>
        <authorList>
            <person name="Giuliano Garisto Donzelli B."/>
            <person name="Roe B.A."/>
            <person name="Macmil S.L."/>
            <person name="Krasnoff S.B."/>
            <person name="Gibson D.M."/>
        </authorList>
    </citation>
    <scope>NUCLEOTIDE SEQUENCE [LARGE SCALE GENOMIC DNA]</scope>
    <source>
        <strain evidence="2 3">ARSEF 2575</strain>
    </source>
</reference>
<protein>
    <submittedName>
        <fullName evidence="2">DUF3716 domain protein</fullName>
    </submittedName>
</protein>
<feature type="region of interest" description="Disordered" evidence="1">
    <location>
        <begin position="488"/>
        <end position="529"/>
    </location>
</feature>
<feature type="compositionally biased region" description="Basic and acidic residues" evidence="1">
    <location>
        <begin position="422"/>
        <end position="437"/>
    </location>
</feature>
<dbReference type="OrthoDB" id="5152812at2759"/>
<feature type="region of interest" description="Disordered" evidence="1">
    <location>
        <begin position="409"/>
        <end position="460"/>
    </location>
</feature>
<feature type="compositionally biased region" description="Basic and acidic residues" evidence="1">
    <location>
        <begin position="504"/>
        <end position="522"/>
    </location>
</feature>
<evidence type="ECO:0000313" key="3">
    <source>
        <dbReference type="Proteomes" id="UP000030151"/>
    </source>
</evidence>